<evidence type="ECO:0000313" key="2">
    <source>
        <dbReference type="Proteomes" id="UP001353858"/>
    </source>
</evidence>
<evidence type="ECO:0000313" key="1">
    <source>
        <dbReference type="EMBL" id="KAK4882545.1"/>
    </source>
</evidence>
<sequence length="96" mass="10884">MEICEDFDNVVDNVDLEYFTEYGINITTSTLIEENVISNEIGQIKEKVVDEEENVEIVEAEIDGEVVEEDNEHRKMVVQENDAILEAIATPTPIIV</sequence>
<dbReference type="EMBL" id="JARPUR010000002">
    <property type="protein sequence ID" value="KAK4882545.1"/>
    <property type="molecule type" value="Genomic_DNA"/>
</dbReference>
<dbReference type="Proteomes" id="UP001353858">
    <property type="component" value="Unassembled WGS sequence"/>
</dbReference>
<name>A0AAN7Q8D6_9COLE</name>
<protein>
    <submittedName>
        <fullName evidence="1">Uncharacterized protein</fullName>
    </submittedName>
</protein>
<accession>A0AAN7Q8D6</accession>
<keyword evidence="2" id="KW-1185">Reference proteome</keyword>
<proteinExistence type="predicted"/>
<comment type="caution">
    <text evidence="1">The sequence shown here is derived from an EMBL/GenBank/DDBJ whole genome shotgun (WGS) entry which is preliminary data.</text>
</comment>
<organism evidence="1 2">
    <name type="scientific">Aquatica leii</name>
    <dbReference type="NCBI Taxonomy" id="1421715"/>
    <lineage>
        <taxon>Eukaryota</taxon>
        <taxon>Metazoa</taxon>
        <taxon>Ecdysozoa</taxon>
        <taxon>Arthropoda</taxon>
        <taxon>Hexapoda</taxon>
        <taxon>Insecta</taxon>
        <taxon>Pterygota</taxon>
        <taxon>Neoptera</taxon>
        <taxon>Endopterygota</taxon>
        <taxon>Coleoptera</taxon>
        <taxon>Polyphaga</taxon>
        <taxon>Elateriformia</taxon>
        <taxon>Elateroidea</taxon>
        <taxon>Lampyridae</taxon>
        <taxon>Luciolinae</taxon>
        <taxon>Aquatica</taxon>
    </lineage>
</organism>
<dbReference type="AlphaFoldDB" id="A0AAN7Q8D6"/>
<gene>
    <name evidence="1" type="ORF">RN001_005864</name>
</gene>
<reference evidence="2" key="1">
    <citation type="submission" date="2023-01" db="EMBL/GenBank/DDBJ databases">
        <title>Key to firefly adult light organ development and bioluminescence: homeobox transcription factors regulate luciferase expression and transportation to peroxisome.</title>
        <authorList>
            <person name="Fu X."/>
        </authorList>
    </citation>
    <scope>NUCLEOTIDE SEQUENCE [LARGE SCALE GENOMIC DNA]</scope>
</reference>